<dbReference type="GO" id="GO:0005737">
    <property type="term" value="C:cytoplasm"/>
    <property type="evidence" value="ECO:0007669"/>
    <property type="project" value="UniProtKB-SubCell"/>
</dbReference>
<dbReference type="PANTHER" id="PTHR12418">
    <property type="entry name" value="ACYL-COENZYME A THIOESTERASE THEM4"/>
    <property type="match status" value="1"/>
</dbReference>
<accession>A0A2M9XXZ7</accession>
<dbReference type="InterPro" id="IPR052365">
    <property type="entry name" value="THEM4/THEM5_acyl-CoA_thioest"/>
</dbReference>
<dbReference type="PANTHER" id="PTHR12418:SF19">
    <property type="entry name" value="ACYL-COENZYME A THIOESTERASE THEM4"/>
    <property type="match status" value="1"/>
</dbReference>
<dbReference type="AlphaFoldDB" id="A0A2M9XXZ7"/>
<dbReference type="Proteomes" id="UP000297891">
    <property type="component" value="Unassembled WGS sequence"/>
</dbReference>
<feature type="domain" description="Thioesterase" evidence="24">
    <location>
        <begin position="59"/>
        <end position="130"/>
    </location>
</feature>
<organism evidence="25 26">
    <name type="scientific">Leptospira brenneri</name>
    <dbReference type="NCBI Taxonomy" id="2023182"/>
    <lineage>
        <taxon>Bacteria</taxon>
        <taxon>Pseudomonadati</taxon>
        <taxon>Spirochaetota</taxon>
        <taxon>Spirochaetia</taxon>
        <taxon>Leptospirales</taxon>
        <taxon>Leptospiraceae</taxon>
        <taxon>Leptospira</taxon>
    </lineage>
</organism>
<evidence type="ECO:0000256" key="14">
    <source>
        <dbReference type="ARBA" id="ARBA00037002"/>
    </source>
</evidence>
<evidence type="ECO:0000256" key="5">
    <source>
        <dbReference type="ARBA" id="ARBA00022490"/>
    </source>
</evidence>
<protein>
    <recommendedName>
        <fullName evidence="17">Acyl-coenzyme A thioesterase THEM4</fullName>
        <ecNumber evidence="16">3.1.2.2</ecNumber>
    </recommendedName>
    <alternativeName>
        <fullName evidence="18">Thioesterase superfamily member 4</fullName>
    </alternativeName>
</protein>
<evidence type="ECO:0000256" key="11">
    <source>
        <dbReference type="ARBA" id="ARBA00023136"/>
    </source>
</evidence>
<dbReference type="Pfam" id="PF03061">
    <property type="entry name" value="4HBT"/>
    <property type="match status" value="1"/>
</dbReference>
<comment type="catalytic activity">
    <reaction evidence="13">
        <text>(5Z,8Z,11Z,14Z)-eicosatetraenoyl-CoA + H2O = (5Z,8Z,11Z,14Z)-eicosatetraenoate + CoA + H(+)</text>
        <dbReference type="Rhea" id="RHEA:40151"/>
        <dbReference type="ChEBI" id="CHEBI:15377"/>
        <dbReference type="ChEBI" id="CHEBI:15378"/>
        <dbReference type="ChEBI" id="CHEBI:32395"/>
        <dbReference type="ChEBI" id="CHEBI:57287"/>
        <dbReference type="ChEBI" id="CHEBI:57368"/>
    </reaction>
    <physiologicalReaction direction="left-to-right" evidence="13">
        <dbReference type="Rhea" id="RHEA:40152"/>
    </physiologicalReaction>
</comment>
<evidence type="ECO:0000256" key="13">
    <source>
        <dbReference type="ARBA" id="ARBA00035852"/>
    </source>
</evidence>
<name>A0A2M9XXZ7_9LEPT</name>
<dbReference type="EC" id="3.1.2.2" evidence="16"/>
<dbReference type="Gene3D" id="3.10.129.10">
    <property type="entry name" value="Hotdog Thioesterase"/>
    <property type="match status" value="1"/>
</dbReference>
<comment type="catalytic activity">
    <reaction evidence="22">
        <text>dodecanoyl-CoA + H2O = dodecanoate + CoA + H(+)</text>
        <dbReference type="Rhea" id="RHEA:30135"/>
        <dbReference type="ChEBI" id="CHEBI:15377"/>
        <dbReference type="ChEBI" id="CHEBI:15378"/>
        <dbReference type="ChEBI" id="CHEBI:18262"/>
        <dbReference type="ChEBI" id="CHEBI:57287"/>
        <dbReference type="ChEBI" id="CHEBI:57375"/>
    </reaction>
    <physiologicalReaction direction="left-to-right" evidence="22">
        <dbReference type="Rhea" id="RHEA:30136"/>
    </physiologicalReaction>
</comment>
<evidence type="ECO:0000256" key="21">
    <source>
        <dbReference type="ARBA" id="ARBA00047969"/>
    </source>
</evidence>
<evidence type="ECO:0000256" key="8">
    <source>
        <dbReference type="ARBA" id="ARBA00022832"/>
    </source>
</evidence>
<keyword evidence="9" id="KW-0809">Transit peptide</keyword>
<comment type="caution">
    <text evidence="25">The sequence shown here is derived from an EMBL/GenBank/DDBJ whole genome shotgun (WGS) entry which is preliminary data.</text>
</comment>
<evidence type="ECO:0000256" key="16">
    <source>
        <dbReference type="ARBA" id="ARBA00038848"/>
    </source>
</evidence>
<evidence type="ECO:0000256" key="1">
    <source>
        <dbReference type="ARBA" id="ARBA00004170"/>
    </source>
</evidence>
<dbReference type="InterPro" id="IPR029069">
    <property type="entry name" value="HotDog_dom_sf"/>
</dbReference>
<evidence type="ECO:0000256" key="10">
    <source>
        <dbReference type="ARBA" id="ARBA00023098"/>
    </source>
</evidence>
<evidence type="ECO:0000256" key="15">
    <source>
        <dbReference type="ARBA" id="ARBA00038456"/>
    </source>
</evidence>
<comment type="catalytic activity">
    <reaction evidence="19">
        <text>octanoyl-CoA + H2O = octanoate + CoA + H(+)</text>
        <dbReference type="Rhea" id="RHEA:30143"/>
        <dbReference type="ChEBI" id="CHEBI:15377"/>
        <dbReference type="ChEBI" id="CHEBI:15378"/>
        <dbReference type="ChEBI" id="CHEBI:25646"/>
        <dbReference type="ChEBI" id="CHEBI:57287"/>
        <dbReference type="ChEBI" id="CHEBI:57386"/>
    </reaction>
    <physiologicalReaction direction="left-to-right" evidence="19">
        <dbReference type="Rhea" id="RHEA:30144"/>
    </physiologicalReaction>
</comment>
<evidence type="ECO:0000256" key="23">
    <source>
        <dbReference type="ARBA" id="ARBA00048180"/>
    </source>
</evidence>
<evidence type="ECO:0000256" key="19">
    <source>
        <dbReference type="ARBA" id="ARBA00047588"/>
    </source>
</evidence>
<evidence type="ECO:0000313" key="25">
    <source>
        <dbReference type="EMBL" id="TGK92855.1"/>
    </source>
</evidence>
<keyword evidence="6" id="KW-0053">Apoptosis</keyword>
<evidence type="ECO:0000256" key="7">
    <source>
        <dbReference type="ARBA" id="ARBA00022801"/>
    </source>
</evidence>
<evidence type="ECO:0000259" key="24">
    <source>
        <dbReference type="Pfam" id="PF03061"/>
    </source>
</evidence>
<dbReference type="GO" id="GO:0016790">
    <property type="term" value="F:thiolester hydrolase activity"/>
    <property type="evidence" value="ECO:0007669"/>
    <property type="project" value="UniProtKB-ARBA"/>
</dbReference>
<evidence type="ECO:0000256" key="6">
    <source>
        <dbReference type="ARBA" id="ARBA00022703"/>
    </source>
</evidence>
<evidence type="ECO:0000256" key="20">
    <source>
        <dbReference type="ARBA" id="ARBA00047734"/>
    </source>
</evidence>
<evidence type="ECO:0000256" key="22">
    <source>
        <dbReference type="ARBA" id="ARBA00048074"/>
    </source>
</evidence>
<dbReference type="RefSeq" id="WP_100791865.1">
    <property type="nucleotide sequence ID" value="NZ_NPDQ01000008.1"/>
</dbReference>
<reference evidence="25" key="1">
    <citation type="journal article" date="2019" name="PLoS Negl. Trop. Dis.">
        <title>Revisiting the worldwide diversity of Leptospira species in the environment.</title>
        <authorList>
            <person name="Vincent A.T."/>
            <person name="Schiettekatte O."/>
            <person name="Bourhy P."/>
            <person name="Veyrier F.J."/>
            <person name="Picardeau M."/>
        </authorList>
    </citation>
    <scope>NUCLEOTIDE SEQUENCE [LARGE SCALE GENOMIC DNA]</scope>
    <source>
        <strain evidence="25">201800277</strain>
    </source>
</reference>
<evidence type="ECO:0000256" key="12">
    <source>
        <dbReference type="ARBA" id="ARBA00023273"/>
    </source>
</evidence>
<comment type="catalytic activity">
    <reaction evidence="23">
        <text>tetradecanoyl-CoA + H2O = tetradecanoate + CoA + H(+)</text>
        <dbReference type="Rhea" id="RHEA:40119"/>
        <dbReference type="ChEBI" id="CHEBI:15377"/>
        <dbReference type="ChEBI" id="CHEBI:15378"/>
        <dbReference type="ChEBI" id="CHEBI:30807"/>
        <dbReference type="ChEBI" id="CHEBI:57287"/>
        <dbReference type="ChEBI" id="CHEBI:57385"/>
    </reaction>
    <physiologicalReaction direction="left-to-right" evidence="23">
        <dbReference type="Rhea" id="RHEA:40120"/>
    </physiologicalReaction>
</comment>
<evidence type="ECO:0000256" key="9">
    <source>
        <dbReference type="ARBA" id="ARBA00022946"/>
    </source>
</evidence>
<keyword evidence="26" id="KW-1185">Reference proteome</keyword>
<dbReference type="InterPro" id="IPR006683">
    <property type="entry name" value="Thioestr_dom"/>
</dbReference>
<gene>
    <name evidence="25" type="ORF">EHQ30_11505</name>
</gene>
<keyword evidence="5" id="KW-0963">Cytoplasm</keyword>
<evidence type="ECO:0000256" key="2">
    <source>
        <dbReference type="ARBA" id="ARBA00004496"/>
    </source>
</evidence>
<evidence type="ECO:0000256" key="4">
    <source>
        <dbReference type="ARBA" id="ARBA00022475"/>
    </source>
</evidence>
<keyword evidence="10" id="KW-0443">Lipid metabolism</keyword>
<evidence type="ECO:0000256" key="3">
    <source>
        <dbReference type="ARBA" id="ARBA00004632"/>
    </source>
</evidence>
<dbReference type="GO" id="GO:0016020">
    <property type="term" value="C:membrane"/>
    <property type="evidence" value="ECO:0007669"/>
    <property type="project" value="UniProtKB-SubCell"/>
</dbReference>
<dbReference type="EMBL" id="RQFP01000008">
    <property type="protein sequence ID" value="TGK92855.1"/>
    <property type="molecule type" value="Genomic_DNA"/>
</dbReference>
<dbReference type="GO" id="GO:0006631">
    <property type="term" value="P:fatty acid metabolic process"/>
    <property type="evidence" value="ECO:0007669"/>
    <property type="project" value="UniProtKB-KW"/>
</dbReference>
<comment type="catalytic activity">
    <reaction evidence="20">
        <text>hexadecanoyl-CoA + H2O = hexadecanoate + CoA + H(+)</text>
        <dbReference type="Rhea" id="RHEA:16645"/>
        <dbReference type="ChEBI" id="CHEBI:7896"/>
        <dbReference type="ChEBI" id="CHEBI:15377"/>
        <dbReference type="ChEBI" id="CHEBI:15378"/>
        <dbReference type="ChEBI" id="CHEBI:57287"/>
        <dbReference type="ChEBI" id="CHEBI:57379"/>
        <dbReference type="EC" id="3.1.2.2"/>
    </reaction>
    <physiologicalReaction direction="left-to-right" evidence="20">
        <dbReference type="Rhea" id="RHEA:16646"/>
    </physiologicalReaction>
</comment>
<keyword evidence="12" id="KW-0966">Cell projection</keyword>
<keyword evidence="8" id="KW-0276">Fatty acid metabolism</keyword>
<keyword evidence="11" id="KW-0472">Membrane</keyword>
<dbReference type="CDD" id="cd03443">
    <property type="entry name" value="PaaI_thioesterase"/>
    <property type="match status" value="1"/>
</dbReference>
<comment type="subcellular location">
    <subcellularLocation>
        <location evidence="3">Cell projection</location>
        <location evidence="3">Ruffle membrane</location>
    </subcellularLocation>
    <subcellularLocation>
        <location evidence="2">Cytoplasm</location>
    </subcellularLocation>
    <subcellularLocation>
        <location evidence="1">Membrane</location>
        <topology evidence="1">Peripheral membrane protein</topology>
    </subcellularLocation>
</comment>
<comment type="catalytic activity">
    <reaction evidence="21">
        <text>decanoyl-CoA + H2O = decanoate + CoA + H(+)</text>
        <dbReference type="Rhea" id="RHEA:40059"/>
        <dbReference type="ChEBI" id="CHEBI:15377"/>
        <dbReference type="ChEBI" id="CHEBI:15378"/>
        <dbReference type="ChEBI" id="CHEBI:27689"/>
        <dbReference type="ChEBI" id="CHEBI:57287"/>
        <dbReference type="ChEBI" id="CHEBI:61430"/>
    </reaction>
    <physiologicalReaction direction="left-to-right" evidence="21">
        <dbReference type="Rhea" id="RHEA:40060"/>
    </physiologicalReaction>
</comment>
<evidence type="ECO:0000256" key="17">
    <source>
        <dbReference type="ARBA" id="ARBA00040123"/>
    </source>
</evidence>
<evidence type="ECO:0000313" key="26">
    <source>
        <dbReference type="Proteomes" id="UP000297891"/>
    </source>
</evidence>
<keyword evidence="7" id="KW-0378">Hydrolase</keyword>
<keyword evidence="4" id="KW-1003">Cell membrane</keyword>
<sequence>MNQPIENPSKHGYEIHHDTCFGCGKENPLGLVADFTFHDETGEVNFTYNFKRMYNGAPGFVHGGILSTVLDEAMGGLCFHLGYIVMTDTMSFKFHKATPVEKDLLVRAWPIKKAKRKVLLECELTSLDGEILYVKGEGAFHILPPRFFSDKLTGGKIAIANELLSVNKLKRAHLFDRIET</sequence>
<evidence type="ECO:0000256" key="18">
    <source>
        <dbReference type="ARBA" id="ARBA00043210"/>
    </source>
</evidence>
<comment type="similarity">
    <text evidence="15">Belongs to the THEM4/THEM5 thioesterase family.</text>
</comment>
<proteinExistence type="inferred from homology"/>
<comment type="catalytic activity">
    <reaction evidence="14">
        <text>(9Z)-octadecenoyl-CoA + H2O = (9Z)-octadecenoate + CoA + H(+)</text>
        <dbReference type="Rhea" id="RHEA:40139"/>
        <dbReference type="ChEBI" id="CHEBI:15377"/>
        <dbReference type="ChEBI" id="CHEBI:15378"/>
        <dbReference type="ChEBI" id="CHEBI:30823"/>
        <dbReference type="ChEBI" id="CHEBI:57287"/>
        <dbReference type="ChEBI" id="CHEBI:57387"/>
    </reaction>
    <physiologicalReaction direction="left-to-right" evidence="14">
        <dbReference type="Rhea" id="RHEA:40140"/>
    </physiologicalReaction>
</comment>
<dbReference type="OrthoDB" id="9792301at2"/>
<dbReference type="SUPFAM" id="SSF54637">
    <property type="entry name" value="Thioesterase/thiol ester dehydrase-isomerase"/>
    <property type="match status" value="1"/>
</dbReference>